<keyword evidence="13" id="KW-0862">Zinc</keyword>
<comment type="similarity">
    <text evidence="3">Belongs to the peptidase M27 family.</text>
</comment>
<keyword evidence="19" id="KW-1015">Disulfide bond</keyword>
<keyword evidence="26" id="KW-1051">Host synapse</keyword>
<dbReference type="GO" id="GO:0090729">
    <property type="term" value="F:toxin activity"/>
    <property type="evidence" value="ECO:0007669"/>
    <property type="project" value="UniProtKB-KW"/>
</dbReference>
<evidence type="ECO:0000313" key="32">
    <source>
        <dbReference type="EMBL" id="AJA05787.1"/>
    </source>
</evidence>
<evidence type="ECO:0000256" key="27">
    <source>
        <dbReference type="SAM" id="Coils"/>
    </source>
</evidence>
<evidence type="ECO:0000256" key="10">
    <source>
        <dbReference type="ARBA" id="ARBA00022699"/>
    </source>
</evidence>
<organism evidence="32">
    <name type="scientific">Clostridium botulinum A</name>
    <dbReference type="NCBI Taxonomy" id="36826"/>
    <lineage>
        <taxon>Bacteria</taxon>
        <taxon>Bacillati</taxon>
        <taxon>Bacillota</taxon>
        <taxon>Clostridia</taxon>
        <taxon>Eubacteriales</taxon>
        <taxon>Clostridiaceae</taxon>
        <taxon>Clostridium</taxon>
    </lineage>
</organism>
<evidence type="ECO:0000256" key="19">
    <source>
        <dbReference type="ARBA" id="ARBA00023157"/>
    </source>
</evidence>
<keyword evidence="9" id="KW-0812">Transmembrane</keyword>
<dbReference type="GO" id="GO:0044161">
    <property type="term" value="C:host cell cytoplasmic vesicle"/>
    <property type="evidence" value="ECO:0007669"/>
    <property type="project" value="UniProtKB-SubCell"/>
</dbReference>
<evidence type="ECO:0000256" key="9">
    <source>
        <dbReference type="ARBA" id="ARBA00022692"/>
    </source>
</evidence>
<dbReference type="Gene3D" id="1.20.1120.10">
    <property type="entry name" value="Clostridium botulinum neurotoxin b, 'coiled-coil' domain"/>
    <property type="match status" value="1"/>
</dbReference>
<dbReference type="Gene3D" id="2.60.120.200">
    <property type="match status" value="1"/>
</dbReference>
<dbReference type="InterPro" id="IPR012500">
    <property type="entry name" value="Toxin_trans"/>
</dbReference>
<evidence type="ECO:0000256" key="26">
    <source>
        <dbReference type="ARBA" id="ARBA00084105"/>
    </source>
</evidence>
<dbReference type="Gene3D" id="3.90.1240.10">
    <property type="entry name" value="Metalloproteases ('zincins'), catalytic domain like"/>
    <property type="match status" value="1"/>
</dbReference>
<evidence type="ECO:0000259" key="28">
    <source>
        <dbReference type="Pfam" id="PF01742"/>
    </source>
</evidence>
<dbReference type="SUPFAM" id="SSF55486">
    <property type="entry name" value="Metalloproteases ('zincins'), catalytic domain"/>
    <property type="match status" value="1"/>
</dbReference>
<keyword evidence="11" id="KW-0479">Metal-binding</keyword>
<dbReference type="FunFam" id="2.60.120.200:FF:000184">
    <property type="entry name" value="Botulinum neurotoxin type A"/>
    <property type="match status" value="1"/>
</dbReference>
<dbReference type="GO" id="GO:0006508">
    <property type="term" value="P:proteolysis"/>
    <property type="evidence" value="ECO:0007669"/>
    <property type="project" value="UniProtKB-KW"/>
</dbReference>
<keyword evidence="10" id="KW-0528">Neurotoxin</keyword>
<feature type="domain" description="Clostridium neurotoxin receptor binding N-terminal" evidence="31">
    <location>
        <begin position="887"/>
        <end position="1080"/>
    </location>
</feature>
<evidence type="ECO:0000256" key="11">
    <source>
        <dbReference type="ARBA" id="ARBA00022723"/>
    </source>
</evidence>
<evidence type="ECO:0000256" key="22">
    <source>
        <dbReference type="ARBA" id="ARBA00051887"/>
    </source>
</evidence>
<evidence type="ECO:0000256" key="21">
    <source>
        <dbReference type="ARBA" id="ARBA00023586"/>
    </source>
</evidence>
<keyword evidence="18" id="KW-0472">Membrane</keyword>
<evidence type="ECO:0000256" key="25">
    <source>
        <dbReference type="ARBA" id="ARBA00082797"/>
    </source>
</evidence>
<feature type="coiled-coil region" evidence="27">
    <location>
        <begin position="718"/>
        <end position="745"/>
    </location>
</feature>
<dbReference type="Pfam" id="PF07951">
    <property type="entry name" value="Toxin_R_bind_C"/>
    <property type="match status" value="1"/>
</dbReference>
<keyword evidence="27" id="KW-0175">Coiled coil</keyword>
<evidence type="ECO:0000256" key="8">
    <source>
        <dbReference type="ARBA" id="ARBA00022670"/>
    </source>
</evidence>
<keyword evidence="12" id="KW-0378">Hydrolase</keyword>
<dbReference type="GO" id="GO:0044231">
    <property type="term" value="C:host cell presynaptic membrane"/>
    <property type="evidence" value="ECO:0007669"/>
    <property type="project" value="UniProtKB-SubCell"/>
</dbReference>
<dbReference type="EMBL" id="KM233166">
    <property type="protein sequence ID" value="AJA05787.1"/>
    <property type="molecule type" value="Genomic_DNA"/>
</dbReference>
<evidence type="ECO:0000256" key="17">
    <source>
        <dbReference type="ARBA" id="ARBA00023049"/>
    </source>
</evidence>
<proteinExistence type="inferred from homology"/>
<dbReference type="SUPFAM" id="SSF49899">
    <property type="entry name" value="Concanavalin A-like lectins/glucanases"/>
    <property type="match status" value="1"/>
</dbReference>
<evidence type="ECO:0000256" key="7">
    <source>
        <dbReference type="ARBA" id="ARBA00022656"/>
    </source>
</evidence>
<dbReference type="FunFam" id="3.90.1240.10:FF:000002">
    <property type="entry name" value="Botulinum neurotoxin type A"/>
    <property type="match status" value="1"/>
</dbReference>
<evidence type="ECO:0000256" key="2">
    <source>
        <dbReference type="ARBA" id="ARBA00004613"/>
    </source>
</evidence>
<dbReference type="SUPFAM" id="SSF58091">
    <property type="entry name" value="Clostridium neurotoxins, 'coiled-coil' domain"/>
    <property type="match status" value="1"/>
</dbReference>
<dbReference type="Pfam" id="PF07953">
    <property type="entry name" value="Toxin_R_bind_N"/>
    <property type="match status" value="1"/>
</dbReference>
<keyword evidence="5" id="KW-1032">Host cell membrane</keyword>
<evidence type="ECO:0000256" key="3">
    <source>
        <dbReference type="ARBA" id="ARBA00007113"/>
    </source>
</evidence>
<dbReference type="Gene3D" id="1.20.58.540">
    <property type="match status" value="1"/>
</dbReference>
<dbReference type="GO" id="GO:0008270">
    <property type="term" value="F:zinc ion binding"/>
    <property type="evidence" value="ECO:0007669"/>
    <property type="project" value="InterPro"/>
</dbReference>
<accession>A0A0A7PDB7</accession>
<dbReference type="InterPro" id="IPR012928">
    <property type="entry name" value="Toxin_rcpt-bd_N"/>
</dbReference>
<evidence type="ECO:0000256" key="4">
    <source>
        <dbReference type="ARBA" id="ARBA00022488"/>
    </source>
</evidence>
<feature type="domain" description="Botulinum/Tetanus toxin catalytic chain" evidence="28">
    <location>
        <begin position="4"/>
        <end position="409"/>
    </location>
</feature>
<evidence type="ECO:0000256" key="24">
    <source>
        <dbReference type="ARBA" id="ARBA00060506"/>
    </source>
</evidence>
<dbReference type="CDD" id="cd23388">
    <property type="entry name" value="Toxin_R_bind_C_BoNTA_like"/>
    <property type="match status" value="1"/>
</dbReference>
<reference evidence="32" key="1">
    <citation type="journal article" date="2015" name="PLoS ONE">
        <title>Isolation and Functional Characterization of the Novel Clostridium botulinum Neurotoxin A8 Subtype.</title>
        <authorList>
            <person name="Kull S."/>
            <person name="Schulz K.M."/>
            <person name="Strotmeier J.W."/>
            <person name="Kirchner S."/>
            <person name="Schreiber T."/>
            <person name="Bollenbach A."/>
            <person name="Dabrowski P.W."/>
            <person name="Nitsche A."/>
            <person name="Kalb S.R."/>
            <person name="Dorner M.B."/>
            <person name="Barr J.R."/>
            <person name="Rummel A."/>
            <person name="Dorner B.G."/>
        </authorList>
    </citation>
    <scope>NUCLEOTIDE SEQUENCE</scope>
    <source>
        <strain evidence="32">Chemnitz</strain>
    </source>
</reference>
<dbReference type="Pfam" id="PF01742">
    <property type="entry name" value="Peptidase_M27"/>
    <property type="match status" value="1"/>
</dbReference>
<keyword evidence="4" id="KW-1036">Host cytoplasmic vesicle</keyword>
<evidence type="ECO:0000259" key="29">
    <source>
        <dbReference type="Pfam" id="PF07951"/>
    </source>
</evidence>
<keyword evidence="20" id="KW-1035">Host cytoplasm</keyword>
<dbReference type="Gene3D" id="2.80.10.50">
    <property type="match status" value="1"/>
</dbReference>
<comment type="catalytic activity">
    <reaction evidence="22">
        <text>Limited hydrolysis of proteins of the neuroexocytosis apparatus, synaptobrevins, SNAP25 or syntaxin. No detected action on small molecule substrates.</text>
        <dbReference type="EC" id="3.4.24.69"/>
    </reaction>
</comment>
<keyword evidence="8" id="KW-0645">Protease</keyword>
<keyword evidence="14" id="KW-1043">Host membrane</keyword>
<dbReference type="InterPro" id="IPR011065">
    <property type="entry name" value="Kunitz_inhibitor_STI-like_sf"/>
</dbReference>
<dbReference type="InterPro" id="IPR000395">
    <property type="entry name" value="Bot/tetX_LC"/>
</dbReference>
<dbReference type="Pfam" id="PF07952">
    <property type="entry name" value="Toxin_trans"/>
    <property type="match status" value="1"/>
</dbReference>
<keyword evidence="6" id="KW-0964">Secreted</keyword>
<evidence type="ECO:0000256" key="5">
    <source>
        <dbReference type="ARBA" id="ARBA00022511"/>
    </source>
</evidence>
<dbReference type="FunFam" id="2.80.10.50:FF:000070">
    <property type="entry name" value="Botulinum neurotoxin type A"/>
    <property type="match status" value="1"/>
</dbReference>
<evidence type="ECO:0000256" key="20">
    <source>
        <dbReference type="ARBA" id="ARBA00023200"/>
    </source>
</evidence>
<evidence type="ECO:0000259" key="31">
    <source>
        <dbReference type="Pfam" id="PF07953"/>
    </source>
</evidence>
<comment type="cofactor">
    <cofactor evidence="1">
        <name>Zn(2+)</name>
        <dbReference type="ChEBI" id="CHEBI:29105"/>
    </cofactor>
</comment>
<dbReference type="GO" id="GO:0004222">
    <property type="term" value="F:metalloendopeptidase activity"/>
    <property type="evidence" value="ECO:0007669"/>
    <property type="project" value="UniProtKB-EC"/>
</dbReference>
<evidence type="ECO:0000256" key="15">
    <source>
        <dbReference type="ARBA" id="ARBA00022989"/>
    </source>
</evidence>
<evidence type="ECO:0000256" key="1">
    <source>
        <dbReference type="ARBA" id="ARBA00001947"/>
    </source>
</evidence>
<evidence type="ECO:0000256" key="23">
    <source>
        <dbReference type="ARBA" id="ARBA00060505"/>
    </source>
</evidence>
<sequence>MPFVNKQFNYKDTVNGIDIAYIKIPNAGQMQPVKAFKIHNKIWVIPERDTFTNPKEGDLNPPPEAKQVPVSYYDSTYLSTDNEKDNYLKGVTKLFERIYSTDLGRMLLTSIVRGIPFWGGSTIDTELKVIDTNCINVIQPDGSYRSEELNLVIIGPSADIIQFECKSFGHDVLNLTRNGYGSTQYIRFSPDFTFGFEESLEVDTNPLLGAGKFATDPAVTLAHELIHAEHRLYGIAINPNRVFKVNTNAYYEMSGLEVSFEELRTFGGHNAKFIDSLQENEFRLYYYNKFKDIASTLNKAKSIVGTTASLQYMKNVFKEKYLLSEDTSGKFSVDKLKFDKLYKMLTEIYTEDNFVKFFKVLNRKTYLNFDKAVFKINIVPDENYTIKDGFNLKNTNLAANFNGQNTEINSRNFTKLKNFTGLFEFYKLLCVRGIIPFKTKSLDEGYNKALNDLCIKVNNWDLFFSPSEDNFTNDLDKVEEITSDTNIEAAEENISLDLIQQYYLTFDFDNEPENISIENLSSDIIGQLEPMPNIERFPNGKKYELDKYTMFHYLRAQEFEHSKSRIALTNSVNEALLNPSRVYTFFSSDYVKKVNKATEAAMFLGWVEQLVYDFTDETSEVSTTDKIADITIIIPYIGPALNIGNMLYKDDFVGALIFSGAVILLEFIPEIAIPVLGTFALVSYIANKVLTVQTIDNALSKRNEKWDEVYKYIVTNWLAKVNTQIDLVRKKMKEALENQAEATKAIINYQYNQYTEEEKNNINFNIDDLSSKLNESINSAMTNINKFLDQCSVSYLMNSMIPYAVKRLKDFDASVREVLLKYIYDNRGTLILQVDRLKDKVNNTLSADIPFQLSKYVDNKKLLSTFTEYIKNITNTSILSIVVDKDGRLIDLSRYGAEIYNGDKVSYNSIDKNQIKLINLESSAIEVILKNAIVYNSMYENFSTSFWIKIPKYFSKINLNNEYTIINCIENNSGWKVSLNYGEIIWTLQDNQQNIQRVVFKYSQMVNISDYINRWIFVTITNNRLDKSKIYINGRLIDQKPISNLGNIHASNNIMFKLDGCRDPRRYIVIKYFNLFDKELNEKEIKDLYDNQSNSGILKDFWGDYLQYDKPYYMLNLYDPNKYVDVNNIGIRGYMYLKGPRGSVVTTNIYLNSTLYMGTKFIIKKYASGNKDNIVRNNDRVYINVVVKNKEYRLATNALQAGVEKILSALEIPDVGNLSQVVVMKSKNDQGIRNKCKMNLQDNNGNDIGLIGFHQFNNIAKLVASNWYNRQVGKASRTFGCSWEFIPVDDGWGESSQ</sequence>
<evidence type="ECO:0000256" key="18">
    <source>
        <dbReference type="ARBA" id="ARBA00023136"/>
    </source>
</evidence>
<comment type="subcellular location">
    <subcellularLocation>
        <location evidence="21">Host cytoplasm</location>
        <location evidence="21">Host cytosol</location>
    </subcellularLocation>
    <subcellularLocation>
        <location evidence="24">Host cytoplasmic vesicle</location>
        <location evidence="24">Host secretory vesicle</location>
        <location evidence="24">Host synaptic vesicle membrane</location>
        <topology evidence="24">Multi-pass membrane protein</topology>
    </subcellularLocation>
    <subcellularLocation>
        <location evidence="23">Host synapse</location>
        <location evidence="23">Host presynaptic cell membrane</location>
    </subcellularLocation>
    <subcellularLocation>
        <location evidence="2">Secreted</location>
    </subcellularLocation>
</comment>
<dbReference type="Gene3D" id="4.10.1280.10">
    <property type="entry name" value="Clostridium neurotoxins"/>
    <property type="match status" value="1"/>
</dbReference>
<keyword evidence="17" id="KW-0482">Metalloprotease</keyword>
<evidence type="ECO:0000256" key="12">
    <source>
        <dbReference type="ARBA" id="ARBA00022801"/>
    </source>
</evidence>
<dbReference type="GO" id="GO:0005576">
    <property type="term" value="C:extracellular region"/>
    <property type="evidence" value="ECO:0007669"/>
    <property type="project" value="UniProtKB-SubCell"/>
</dbReference>
<protein>
    <recommendedName>
        <fullName evidence="25">Bontoxilysin-A</fullName>
    </recommendedName>
</protein>
<evidence type="ECO:0000256" key="16">
    <source>
        <dbReference type="ARBA" id="ARBA00023026"/>
    </source>
</evidence>
<dbReference type="SUPFAM" id="SSF50386">
    <property type="entry name" value="STI-like"/>
    <property type="match status" value="1"/>
</dbReference>
<evidence type="ECO:0000259" key="30">
    <source>
        <dbReference type="Pfam" id="PF07952"/>
    </source>
</evidence>
<dbReference type="PRINTS" id="PR00760">
    <property type="entry name" value="BONTOXILYSIN"/>
</dbReference>
<evidence type="ECO:0000256" key="13">
    <source>
        <dbReference type="ARBA" id="ARBA00022833"/>
    </source>
</evidence>
<dbReference type="InterPro" id="IPR013320">
    <property type="entry name" value="ConA-like_dom_sf"/>
</dbReference>
<dbReference type="InterPro" id="IPR036248">
    <property type="entry name" value="Clostridium_toxin_transloc"/>
</dbReference>
<feature type="domain" description="Clostridium neurotoxin receptor-binding C-terminal" evidence="29">
    <location>
        <begin position="1089"/>
        <end position="1294"/>
    </location>
</feature>
<keyword evidence="15" id="KW-1133">Transmembrane helix</keyword>
<keyword evidence="7" id="KW-0800">Toxin</keyword>
<name>A0A0A7PDB7_CLOBO</name>
<dbReference type="GO" id="GO:0044164">
    <property type="term" value="C:host cell cytosol"/>
    <property type="evidence" value="ECO:0007669"/>
    <property type="project" value="UniProtKB-SubCell"/>
</dbReference>
<keyword evidence="16" id="KW-0843">Virulence</keyword>
<evidence type="ECO:0000256" key="14">
    <source>
        <dbReference type="ARBA" id="ARBA00022870"/>
    </source>
</evidence>
<evidence type="ECO:0000256" key="6">
    <source>
        <dbReference type="ARBA" id="ARBA00022525"/>
    </source>
</evidence>
<dbReference type="GO" id="GO:0008320">
    <property type="term" value="F:protein transmembrane transporter activity"/>
    <property type="evidence" value="ECO:0007669"/>
    <property type="project" value="InterPro"/>
</dbReference>
<feature type="domain" description="Clostridium neurotoxin translocation" evidence="30">
    <location>
        <begin position="549"/>
        <end position="866"/>
    </location>
</feature>
<dbReference type="InterPro" id="IPR013104">
    <property type="entry name" value="Toxin_rcpt-bd_C"/>
</dbReference>